<comment type="caution">
    <text evidence="1">The sequence shown here is derived from an EMBL/GenBank/DDBJ whole genome shotgun (WGS) entry which is preliminary data.</text>
</comment>
<evidence type="ECO:0000313" key="3">
    <source>
        <dbReference type="Proteomes" id="UP001207654"/>
    </source>
</evidence>
<dbReference type="InterPro" id="IPR036388">
    <property type="entry name" value="WH-like_DNA-bd_sf"/>
</dbReference>
<dbReference type="NCBIfam" id="NF047593">
    <property type="entry name" value="IS66_ISAeme5_TnpA"/>
    <property type="match status" value="1"/>
</dbReference>
<dbReference type="InterPro" id="IPR010921">
    <property type="entry name" value="Trp_repressor/repl_initiator"/>
</dbReference>
<evidence type="ECO:0000313" key="2">
    <source>
        <dbReference type="EMBL" id="MCY1079234.1"/>
    </source>
</evidence>
<dbReference type="Proteomes" id="UP001207654">
    <property type="component" value="Unassembled WGS sequence"/>
</dbReference>
<proteinExistence type="predicted"/>
<dbReference type="EMBL" id="JAPNKA010000001">
    <property type="protein sequence ID" value="MCY1077114.1"/>
    <property type="molecule type" value="Genomic_DNA"/>
</dbReference>
<dbReference type="InterPro" id="IPR002514">
    <property type="entry name" value="Transposase_8"/>
</dbReference>
<dbReference type="Gene3D" id="1.10.10.10">
    <property type="entry name" value="Winged helix-like DNA-binding domain superfamily/Winged helix DNA-binding domain"/>
    <property type="match status" value="1"/>
</dbReference>
<evidence type="ECO:0000313" key="1">
    <source>
        <dbReference type="EMBL" id="MCY1077114.1"/>
    </source>
</evidence>
<protein>
    <submittedName>
        <fullName evidence="1">Transposase</fullName>
    </submittedName>
</protein>
<dbReference type="Pfam" id="PF01527">
    <property type="entry name" value="HTH_Tnp_1"/>
    <property type="match status" value="1"/>
</dbReference>
<name>A0ABT4A637_9BACT</name>
<dbReference type="EMBL" id="JAPNKA010000001">
    <property type="protein sequence ID" value="MCY1079234.1"/>
    <property type="molecule type" value="Genomic_DNA"/>
</dbReference>
<reference evidence="1 3" key="1">
    <citation type="submission" date="2022-11" db="EMBL/GenBank/DDBJ databases">
        <title>Minimal conservation of predation-associated metabolite biosynthetic gene clusters underscores biosynthetic potential of Myxococcota including descriptions for ten novel species: Archangium lansinium sp. nov., Myxococcus landrumus sp. nov., Nannocystis bai.</title>
        <authorList>
            <person name="Ahearne A."/>
            <person name="Stevens C."/>
            <person name="Phillips K."/>
        </authorList>
    </citation>
    <scope>NUCLEOTIDE SEQUENCE [LARGE SCALE GENOMIC DNA]</scope>
    <source>
        <strain evidence="1 3">MIWBW</strain>
    </source>
</reference>
<gene>
    <name evidence="1" type="ORF">OV287_21785</name>
    <name evidence="2" type="ORF">OV287_32715</name>
</gene>
<accession>A0ABT4A637</accession>
<sequence length="125" mass="13574">MGRNTERVDATLARAAASNYWTEAEAQAVLEAYEVSGLSVAEFARRHGLGPQRLRWWKKRRAEEAAPGLAFVPVHVAAPPSPEAQRAPGAASMEVLLARGRRIRVEPGFDAGSLARLVRALEEAC</sequence>
<organism evidence="1 3">
    <name type="scientific">Archangium lansingense</name>
    <dbReference type="NCBI Taxonomy" id="2995310"/>
    <lineage>
        <taxon>Bacteria</taxon>
        <taxon>Pseudomonadati</taxon>
        <taxon>Myxococcota</taxon>
        <taxon>Myxococcia</taxon>
        <taxon>Myxococcales</taxon>
        <taxon>Cystobacterineae</taxon>
        <taxon>Archangiaceae</taxon>
        <taxon>Archangium</taxon>
    </lineage>
</organism>
<dbReference type="RefSeq" id="WP_267535965.1">
    <property type="nucleotide sequence ID" value="NZ_JAPNKA010000001.1"/>
</dbReference>
<dbReference type="SUPFAM" id="SSF48295">
    <property type="entry name" value="TrpR-like"/>
    <property type="match status" value="1"/>
</dbReference>
<keyword evidence="3" id="KW-1185">Reference proteome</keyword>